<evidence type="ECO:0000313" key="1">
    <source>
        <dbReference type="WBParaSite" id="MCU_001830-RA"/>
    </source>
</evidence>
<name>A0A5K3EPX9_MESCO</name>
<organism evidence="1">
    <name type="scientific">Mesocestoides corti</name>
    <name type="common">Flatworm</name>
    <dbReference type="NCBI Taxonomy" id="53468"/>
    <lineage>
        <taxon>Eukaryota</taxon>
        <taxon>Metazoa</taxon>
        <taxon>Spiralia</taxon>
        <taxon>Lophotrochozoa</taxon>
        <taxon>Platyhelminthes</taxon>
        <taxon>Cestoda</taxon>
        <taxon>Eucestoda</taxon>
        <taxon>Cyclophyllidea</taxon>
        <taxon>Mesocestoididae</taxon>
        <taxon>Mesocestoides</taxon>
    </lineage>
</organism>
<dbReference type="WBParaSite" id="MCU_001830-RA">
    <property type="protein sequence ID" value="MCU_001830-RA"/>
    <property type="gene ID" value="MCU_001830"/>
</dbReference>
<sequence length="69" mass="7711">LLQIVNSYLSLSKLTPLIPTCDEVVVRGSNSLLSLWPDEQRLLSKSSKSQLLPCLRLLESGKRGWSIET</sequence>
<proteinExistence type="predicted"/>
<protein>
    <submittedName>
        <fullName evidence="1">Mlh1_C domain-containing protein</fullName>
    </submittedName>
</protein>
<dbReference type="AlphaFoldDB" id="A0A5K3EPX9"/>
<accession>A0A5K3EPX9</accession>
<reference evidence="1" key="1">
    <citation type="submission" date="2019-11" db="UniProtKB">
        <authorList>
            <consortium name="WormBaseParasite"/>
        </authorList>
    </citation>
    <scope>IDENTIFICATION</scope>
</reference>